<comment type="caution">
    <text evidence="2">The sequence shown here is derived from an EMBL/GenBank/DDBJ whole genome shotgun (WGS) entry which is preliminary data.</text>
</comment>
<protein>
    <recommendedName>
        <fullName evidence="1">STICHEL DnaA-N-like alpha-beta domain-containing protein</fullName>
    </recommendedName>
</protein>
<evidence type="ECO:0000313" key="2">
    <source>
        <dbReference type="EMBL" id="MBD2152380.1"/>
    </source>
</evidence>
<accession>A0A926UYA8</accession>
<sequence length="240" mass="27231">METKPVDYDLDLIWESVLAIVQPSTRALFVHTMNAFVVGIDHQTVRVCLAVERSNSIENRAKEKRKELETAFSRRLQRSVKVAFRCDPHAINSKRDRLNRSMKKPQGDLFALLGGSEPVKPNLIKSYNLPCFHVVVCIGHTDNMESSGDTLAEAMEPLGGMGALYSLKDDPENDLAFRNLYKKDVKHLKFGDDYGFEIFKDDLAMAKWGGFDSIEDLQEAQRQDAKREVLIRSRIVLGDE</sequence>
<reference evidence="2" key="1">
    <citation type="journal article" date="2015" name="ISME J.">
        <title>Draft Genome Sequence of Streptomyces incarnatus NRRL8089, which Produces the Nucleoside Antibiotic Sinefungin.</title>
        <authorList>
            <person name="Oshima K."/>
            <person name="Hattori M."/>
            <person name="Shimizu H."/>
            <person name="Fukuda K."/>
            <person name="Nemoto M."/>
            <person name="Inagaki K."/>
            <person name="Tamura T."/>
        </authorList>
    </citation>
    <scope>NUCLEOTIDE SEQUENCE</scope>
    <source>
        <strain evidence="2">FACHB-1277</strain>
    </source>
</reference>
<dbReference type="AlphaFoldDB" id="A0A926UYA8"/>
<evidence type="ECO:0000313" key="3">
    <source>
        <dbReference type="Proteomes" id="UP000631421"/>
    </source>
</evidence>
<dbReference type="Pfam" id="PF23007">
    <property type="entry name" value="DnaA_N-like_STI"/>
    <property type="match status" value="1"/>
</dbReference>
<dbReference type="InterPro" id="IPR054506">
    <property type="entry name" value="DnaA_N-like_STI"/>
</dbReference>
<feature type="domain" description="STICHEL DnaA-N-like alpha-beta" evidence="1">
    <location>
        <begin position="7"/>
        <end position="86"/>
    </location>
</feature>
<organism evidence="2 3">
    <name type="scientific">Pseudanabaena cinerea FACHB-1277</name>
    <dbReference type="NCBI Taxonomy" id="2949581"/>
    <lineage>
        <taxon>Bacteria</taxon>
        <taxon>Bacillati</taxon>
        <taxon>Cyanobacteriota</taxon>
        <taxon>Cyanophyceae</taxon>
        <taxon>Pseudanabaenales</taxon>
        <taxon>Pseudanabaenaceae</taxon>
        <taxon>Pseudanabaena</taxon>
        <taxon>Pseudanabaena cinerea</taxon>
    </lineage>
</organism>
<dbReference type="RefSeq" id="WP_206754478.1">
    <property type="nucleotide sequence ID" value="NZ_JACJPY010000101.1"/>
</dbReference>
<keyword evidence="3" id="KW-1185">Reference proteome</keyword>
<dbReference type="EMBL" id="JACJPY010000101">
    <property type="protein sequence ID" value="MBD2152380.1"/>
    <property type="molecule type" value="Genomic_DNA"/>
</dbReference>
<name>A0A926UYA8_9CYAN</name>
<evidence type="ECO:0000259" key="1">
    <source>
        <dbReference type="Pfam" id="PF23007"/>
    </source>
</evidence>
<gene>
    <name evidence="2" type="ORF">H6F44_19995</name>
</gene>
<reference evidence="2" key="2">
    <citation type="submission" date="2020-08" db="EMBL/GenBank/DDBJ databases">
        <authorList>
            <person name="Chen M."/>
            <person name="Teng W."/>
            <person name="Zhao L."/>
            <person name="Hu C."/>
            <person name="Zhou Y."/>
            <person name="Han B."/>
            <person name="Song L."/>
            <person name="Shu W."/>
        </authorList>
    </citation>
    <scope>NUCLEOTIDE SEQUENCE</scope>
    <source>
        <strain evidence="2">FACHB-1277</strain>
    </source>
</reference>
<proteinExistence type="predicted"/>
<dbReference type="Proteomes" id="UP000631421">
    <property type="component" value="Unassembled WGS sequence"/>
</dbReference>